<dbReference type="PANTHER" id="PTHR40761">
    <property type="entry name" value="CONSERVED INTEGRAL MEMBRANE ALANINE VALINE AND LEUCINE RICH PROTEIN-RELATED"/>
    <property type="match status" value="1"/>
</dbReference>
<accession>A0A4R7JBD6</accession>
<proteinExistence type="predicted"/>
<feature type="transmembrane region" description="Helical" evidence="1">
    <location>
        <begin position="79"/>
        <end position="99"/>
    </location>
</feature>
<protein>
    <recommendedName>
        <fullName evidence="4">Magnesium transporter NIPA</fullName>
    </recommendedName>
</protein>
<dbReference type="OrthoDB" id="5187629at2"/>
<sequence length="301" mass="31723">MITTIAIGLVVIASFCFAGGALFQHMAVSSDRVSEEQDSLSLAQILSLVRRPRWLLGLGLVMVGACLHLVALSQAPVTVVQPIGILAVPWSVLLAARIYRYRTTPVMWLTVAMTVIGIVGFTVLSTTHSDDRRSTIDLPLMLGAVVLCLAMALTLLLARRSIPMSIRSFAVASAGAILYGLASAATKTLFLHVEQADRFPIPVVVVGAVAILATYAFGGWVIQQAHIIGHPEVVVGSLTTVDPLIAVAYGLVVLSEGVSLTPLVVAGMIIFGAIATGGVAALSRYHPEARQRSLQPVGERA</sequence>
<keyword evidence="1" id="KW-0812">Transmembrane</keyword>
<gene>
    <name evidence="2" type="ORF">CLV29_1559</name>
</gene>
<organism evidence="2 3">
    <name type="scientific">Naumannella halotolerans</name>
    <dbReference type="NCBI Taxonomy" id="993414"/>
    <lineage>
        <taxon>Bacteria</taxon>
        <taxon>Bacillati</taxon>
        <taxon>Actinomycetota</taxon>
        <taxon>Actinomycetes</taxon>
        <taxon>Propionibacteriales</taxon>
        <taxon>Propionibacteriaceae</taxon>
        <taxon>Naumannella</taxon>
    </lineage>
</organism>
<dbReference type="EMBL" id="SOAW01000001">
    <property type="protein sequence ID" value="TDT33923.1"/>
    <property type="molecule type" value="Genomic_DNA"/>
</dbReference>
<comment type="caution">
    <text evidence="2">The sequence shown here is derived from an EMBL/GenBank/DDBJ whole genome shotgun (WGS) entry which is preliminary data.</text>
</comment>
<dbReference type="Proteomes" id="UP000295371">
    <property type="component" value="Unassembled WGS sequence"/>
</dbReference>
<feature type="transmembrane region" description="Helical" evidence="1">
    <location>
        <begin position="106"/>
        <end position="126"/>
    </location>
</feature>
<feature type="transmembrane region" description="Helical" evidence="1">
    <location>
        <begin position="169"/>
        <end position="193"/>
    </location>
</feature>
<evidence type="ECO:0000256" key="1">
    <source>
        <dbReference type="SAM" id="Phobius"/>
    </source>
</evidence>
<feature type="transmembrane region" description="Helical" evidence="1">
    <location>
        <begin position="138"/>
        <end position="157"/>
    </location>
</feature>
<keyword evidence="3" id="KW-1185">Reference proteome</keyword>
<name>A0A4R7JBD6_9ACTN</name>
<feature type="transmembrane region" description="Helical" evidence="1">
    <location>
        <begin position="6"/>
        <end position="23"/>
    </location>
</feature>
<feature type="transmembrane region" description="Helical" evidence="1">
    <location>
        <begin position="199"/>
        <end position="221"/>
    </location>
</feature>
<dbReference type="AlphaFoldDB" id="A0A4R7JBD6"/>
<evidence type="ECO:0000313" key="2">
    <source>
        <dbReference type="EMBL" id="TDT33923.1"/>
    </source>
</evidence>
<keyword evidence="1" id="KW-0472">Membrane</keyword>
<reference evidence="2 3" key="1">
    <citation type="submission" date="2019-03" db="EMBL/GenBank/DDBJ databases">
        <title>Genomic Encyclopedia of Archaeal and Bacterial Type Strains, Phase II (KMG-II): from individual species to whole genera.</title>
        <authorList>
            <person name="Goeker M."/>
        </authorList>
    </citation>
    <scope>NUCLEOTIDE SEQUENCE [LARGE SCALE GENOMIC DNA]</scope>
    <source>
        <strain evidence="2 3">DSM 24323</strain>
    </source>
</reference>
<feature type="transmembrane region" description="Helical" evidence="1">
    <location>
        <begin position="54"/>
        <end position="73"/>
    </location>
</feature>
<evidence type="ECO:0000313" key="3">
    <source>
        <dbReference type="Proteomes" id="UP000295371"/>
    </source>
</evidence>
<dbReference type="PANTHER" id="PTHR40761:SF1">
    <property type="entry name" value="CONSERVED INTEGRAL MEMBRANE ALANINE VALINE AND LEUCINE RICH PROTEIN-RELATED"/>
    <property type="match status" value="1"/>
</dbReference>
<keyword evidence="1" id="KW-1133">Transmembrane helix</keyword>
<feature type="transmembrane region" description="Helical" evidence="1">
    <location>
        <begin position="260"/>
        <end position="282"/>
    </location>
</feature>
<feature type="transmembrane region" description="Helical" evidence="1">
    <location>
        <begin position="233"/>
        <end position="254"/>
    </location>
</feature>
<dbReference type="RefSeq" id="WP_133754361.1">
    <property type="nucleotide sequence ID" value="NZ_SOAW01000001.1"/>
</dbReference>
<evidence type="ECO:0008006" key="4">
    <source>
        <dbReference type="Google" id="ProtNLM"/>
    </source>
</evidence>